<dbReference type="InterPro" id="IPR027843">
    <property type="entry name" value="DUF4440"/>
</dbReference>
<dbReference type="RefSeq" id="WP_122190059.1">
    <property type="nucleotide sequence ID" value="NZ_RFFH01000010.1"/>
</dbReference>
<accession>A0A3M2KY36</accession>
<organism evidence="2 3">
    <name type="scientific">Nocardia stercoris</name>
    <dbReference type="NCBI Taxonomy" id="2483361"/>
    <lineage>
        <taxon>Bacteria</taxon>
        <taxon>Bacillati</taxon>
        <taxon>Actinomycetota</taxon>
        <taxon>Actinomycetes</taxon>
        <taxon>Mycobacteriales</taxon>
        <taxon>Nocardiaceae</taxon>
        <taxon>Nocardia</taxon>
    </lineage>
</organism>
<proteinExistence type="predicted"/>
<dbReference type="SUPFAM" id="SSF54427">
    <property type="entry name" value="NTF2-like"/>
    <property type="match status" value="1"/>
</dbReference>
<dbReference type="Gene3D" id="3.10.450.50">
    <property type="match status" value="1"/>
</dbReference>
<feature type="domain" description="DUF4440" evidence="1">
    <location>
        <begin position="7"/>
        <end position="112"/>
    </location>
</feature>
<gene>
    <name evidence="2" type="ORF">EBN03_22415</name>
</gene>
<evidence type="ECO:0000313" key="2">
    <source>
        <dbReference type="EMBL" id="RMI30392.1"/>
    </source>
</evidence>
<keyword evidence="3" id="KW-1185">Reference proteome</keyword>
<evidence type="ECO:0000259" key="1">
    <source>
        <dbReference type="Pfam" id="PF14534"/>
    </source>
</evidence>
<dbReference type="Proteomes" id="UP000279275">
    <property type="component" value="Unassembled WGS sequence"/>
</dbReference>
<reference evidence="2 3" key="1">
    <citation type="submission" date="2018-10" db="EMBL/GenBank/DDBJ databases">
        <title>Isolation from cow dung.</title>
        <authorList>
            <person name="Ling L."/>
        </authorList>
    </citation>
    <scope>NUCLEOTIDE SEQUENCE [LARGE SCALE GENOMIC DNA]</scope>
    <source>
        <strain evidence="2 3">NEAU-LL90</strain>
    </source>
</reference>
<sequence length="132" mass="14724">MTTESAVLDLVQRWAAAERDGDVSAFDTLLTSNFLGIGPVGFVLDVEQWVQRHRDGLLNHEFEVLEPHLREVGDVVLVEAVQRQRTTARGREINESFRVGMVAVRAGDEWRLAKVQLSGPMIPAGTRPSFAR</sequence>
<comment type="caution">
    <text evidence="2">The sequence shown here is derived from an EMBL/GenBank/DDBJ whole genome shotgun (WGS) entry which is preliminary data.</text>
</comment>
<name>A0A3M2KY36_9NOCA</name>
<dbReference type="AlphaFoldDB" id="A0A3M2KY36"/>
<dbReference type="InterPro" id="IPR032710">
    <property type="entry name" value="NTF2-like_dom_sf"/>
</dbReference>
<dbReference type="OrthoDB" id="884581at2"/>
<protein>
    <submittedName>
        <fullName evidence="2">Nuclear transport factor 2 family protein</fullName>
    </submittedName>
</protein>
<dbReference type="Pfam" id="PF14534">
    <property type="entry name" value="DUF4440"/>
    <property type="match status" value="1"/>
</dbReference>
<evidence type="ECO:0000313" key="3">
    <source>
        <dbReference type="Proteomes" id="UP000279275"/>
    </source>
</evidence>
<dbReference type="EMBL" id="RFFH01000010">
    <property type="protein sequence ID" value="RMI30392.1"/>
    <property type="molecule type" value="Genomic_DNA"/>
</dbReference>